<comment type="caution">
    <text evidence="1">The sequence shown here is derived from an EMBL/GenBank/DDBJ whole genome shotgun (WGS) entry which is preliminary data.</text>
</comment>
<feature type="non-terminal residue" evidence="1">
    <location>
        <position position="130"/>
    </location>
</feature>
<dbReference type="Proteomes" id="UP000229370">
    <property type="component" value="Unassembled WGS sequence"/>
</dbReference>
<dbReference type="AlphaFoldDB" id="A0A2M8GM11"/>
<dbReference type="EMBL" id="PFQK01000063">
    <property type="protein sequence ID" value="PJC81596.1"/>
    <property type="molecule type" value="Genomic_DNA"/>
</dbReference>
<name>A0A2M8GM11_9BACT</name>
<accession>A0A2M8GM11</accession>
<proteinExistence type="predicted"/>
<organism evidence="1 2">
    <name type="scientific">Candidatus Roizmanbacteria bacterium CG_4_8_14_3_um_filter_36_10</name>
    <dbReference type="NCBI Taxonomy" id="1974834"/>
    <lineage>
        <taxon>Bacteria</taxon>
        <taxon>Candidatus Roizmaniibacteriota</taxon>
    </lineage>
</organism>
<gene>
    <name evidence="1" type="ORF">CO007_03870</name>
</gene>
<evidence type="ECO:0000313" key="2">
    <source>
        <dbReference type="Proteomes" id="UP000229370"/>
    </source>
</evidence>
<evidence type="ECO:0000313" key="1">
    <source>
        <dbReference type="EMBL" id="PJC81596.1"/>
    </source>
</evidence>
<sequence length="130" mass="14771">MNEGQKNLPTKEIFSTARQTVALQTRLVLGGEALNPNKINLGKITPDQLSVIKPETIGKINQASTKERLDYWQGKGTFDEQLKTWCQEMVNYVHNPGFTEKEAMKVYNQYFGENKSESDINIYVDEVING</sequence>
<protein>
    <submittedName>
        <fullName evidence="1">Uncharacterized protein</fullName>
    </submittedName>
</protein>
<reference evidence="2" key="1">
    <citation type="submission" date="2017-09" db="EMBL/GenBank/DDBJ databases">
        <title>Depth-based differentiation of microbial function through sediment-hosted aquifers and enrichment of novel symbionts in the deep terrestrial subsurface.</title>
        <authorList>
            <person name="Probst A.J."/>
            <person name="Ladd B."/>
            <person name="Jarett J.K."/>
            <person name="Geller-Mcgrath D.E."/>
            <person name="Sieber C.M.K."/>
            <person name="Emerson J.B."/>
            <person name="Anantharaman K."/>
            <person name="Thomas B.C."/>
            <person name="Malmstrom R."/>
            <person name="Stieglmeier M."/>
            <person name="Klingl A."/>
            <person name="Woyke T."/>
            <person name="Ryan C.M."/>
            <person name="Banfield J.F."/>
        </authorList>
    </citation>
    <scope>NUCLEOTIDE SEQUENCE [LARGE SCALE GENOMIC DNA]</scope>
</reference>